<evidence type="ECO:0000313" key="2">
    <source>
        <dbReference type="Proteomes" id="UP000264006"/>
    </source>
</evidence>
<reference evidence="1 2" key="1">
    <citation type="submission" date="2018-09" db="EMBL/GenBank/DDBJ databases">
        <title>Complete genome sequence of Euzebya sp. DY32-46 isolated from seawater of Pacific Ocean.</title>
        <authorList>
            <person name="Xu L."/>
            <person name="Wu Y.-H."/>
            <person name="Xu X.-W."/>
        </authorList>
    </citation>
    <scope>NUCLEOTIDE SEQUENCE [LARGE SCALE GENOMIC DNA]</scope>
    <source>
        <strain evidence="1 2">DY32-46</strain>
    </source>
</reference>
<evidence type="ECO:0000313" key="1">
    <source>
        <dbReference type="EMBL" id="AXV04802.1"/>
    </source>
</evidence>
<organism evidence="1 2">
    <name type="scientific">Euzebya pacifica</name>
    <dbReference type="NCBI Taxonomy" id="1608957"/>
    <lineage>
        <taxon>Bacteria</taxon>
        <taxon>Bacillati</taxon>
        <taxon>Actinomycetota</taxon>
        <taxon>Nitriliruptoria</taxon>
        <taxon>Euzebyales</taxon>
    </lineage>
</organism>
<dbReference type="AlphaFoldDB" id="A0A346XRF5"/>
<dbReference type="RefSeq" id="WP_114589697.1">
    <property type="nucleotide sequence ID" value="NZ_CP031165.1"/>
</dbReference>
<name>A0A346XRF5_9ACTN</name>
<gene>
    <name evidence="1" type="ORF">DVS28_a0094</name>
</gene>
<dbReference type="EMBL" id="CP031165">
    <property type="protein sequence ID" value="AXV04802.1"/>
    <property type="molecule type" value="Genomic_DNA"/>
</dbReference>
<dbReference type="Proteomes" id="UP000264006">
    <property type="component" value="Chromosome"/>
</dbReference>
<protein>
    <submittedName>
        <fullName evidence="1">Uncharacterized protein</fullName>
    </submittedName>
</protein>
<keyword evidence="2" id="KW-1185">Reference proteome</keyword>
<dbReference type="OrthoDB" id="9822422at2"/>
<proteinExistence type="predicted"/>
<accession>A0A346XRF5</accession>
<sequence length="252" mass="27273">MVKEHRLPAAIVSNGQTPQMLDGQSLTGLDDGDILHLGPVRLRWLANATMPDEPIPPPEDELTAVAAASRLYRQPFVSALLAAAARTRGIVAAVDVGLRDVTDDAPAEWELRGASIVQDLPVERASVVVVGPRGVSVPLENRRPVPWRRVRQLRYGTGDVNQQFEILSDSGRIEWAALRGGPTMGTALLGAAAMAWRAAAPDVWQQARAAHSADLRQRHGFLDTGPVDDASHEALLLRTRPPLVRGDFHLVT</sequence>
<dbReference type="KEGG" id="euz:DVS28_a0094"/>